<evidence type="ECO:0000259" key="1">
    <source>
        <dbReference type="Pfam" id="PF13474"/>
    </source>
</evidence>
<dbReference type="Proteomes" id="UP001589610">
    <property type="component" value="Unassembled WGS sequence"/>
</dbReference>
<dbReference type="Pfam" id="PF13474">
    <property type="entry name" value="SnoaL_3"/>
    <property type="match status" value="1"/>
</dbReference>
<comment type="caution">
    <text evidence="2">The sequence shown here is derived from an EMBL/GenBank/DDBJ whole genome shotgun (WGS) entry which is preliminary data.</text>
</comment>
<organism evidence="2 3">
    <name type="scientific">Streptosporangium vulgare</name>
    <dbReference type="NCBI Taxonomy" id="46190"/>
    <lineage>
        <taxon>Bacteria</taxon>
        <taxon>Bacillati</taxon>
        <taxon>Actinomycetota</taxon>
        <taxon>Actinomycetes</taxon>
        <taxon>Streptosporangiales</taxon>
        <taxon>Streptosporangiaceae</taxon>
        <taxon>Streptosporangium</taxon>
    </lineage>
</organism>
<dbReference type="EMBL" id="JBHMBS010000024">
    <property type="protein sequence ID" value="MFB9680540.1"/>
    <property type="molecule type" value="Genomic_DNA"/>
</dbReference>
<feature type="domain" description="SnoaL-like" evidence="1">
    <location>
        <begin position="6"/>
        <end position="115"/>
    </location>
</feature>
<sequence>MSHPMRAILERWKAAFDGHRPDAMAELFTDDALFLGFLPEPVSGREAVRAYYEAVPPGRTAEVGALRTYALGEAVAGGFAAVTFLGGDEGAVPVNLSLVLVRDGDAWRIRHYHVSRVLGR</sequence>
<dbReference type="RefSeq" id="WP_386161519.1">
    <property type="nucleotide sequence ID" value="NZ_JBHMBS010000024.1"/>
</dbReference>
<dbReference type="InterPro" id="IPR011944">
    <property type="entry name" value="Steroid_delta5-4_isomerase"/>
</dbReference>
<dbReference type="InterPro" id="IPR037401">
    <property type="entry name" value="SnoaL-like"/>
</dbReference>
<dbReference type="InterPro" id="IPR032710">
    <property type="entry name" value="NTF2-like_dom_sf"/>
</dbReference>
<protein>
    <submittedName>
        <fullName evidence="2">YybH family protein</fullName>
    </submittedName>
</protein>
<name>A0ABV5TN37_9ACTN</name>
<dbReference type="SUPFAM" id="SSF54427">
    <property type="entry name" value="NTF2-like"/>
    <property type="match status" value="1"/>
</dbReference>
<dbReference type="Gene3D" id="3.10.450.50">
    <property type="match status" value="1"/>
</dbReference>
<keyword evidence="3" id="KW-1185">Reference proteome</keyword>
<accession>A0ABV5TN37</accession>
<reference evidence="2 3" key="1">
    <citation type="submission" date="2024-09" db="EMBL/GenBank/DDBJ databases">
        <authorList>
            <person name="Sun Q."/>
            <person name="Mori K."/>
        </authorList>
    </citation>
    <scope>NUCLEOTIDE SEQUENCE [LARGE SCALE GENOMIC DNA]</scope>
    <source>
        <strain evidence="2 3">JCM 3028</strain>
    </source>
</reference>
<evidence type="ECO:0000313" key="3">
    <source>
        <dbReference type="Proteomes" id="UP001589610"/>
    </source>
</evidence>
<evidence type="ECO:0000313" key="2">
    <source>
        <dbReference type="EMBL" id="MFB9680540.1"/>
    </source>
</evidence>
<gene>
    <name evidence="2" type="ORF">ACFFRH_34120</name>
</gene>
<dbReference type="NCBIfam" id="TIGR02246">
    <property type="entry name" value="SgcJ/EcaC family oxidoreductase"/>
    <property type="match status" value="1"/>
</dbReference>
<proteinExistence type="predicted"/>